<dbReference type="OrthoDB" id="8850705at2"/>
<dbReference type="AlphaFoldDB" id="C5CPY6"/>
<dbReference type="Pfam" id="PF22150">
    <property type="entry name" value="Tt1218-like"/>
    <property type="match status" value="1"/>
</dbReference>
<evidence type="ECO:0000313" key="3">
    <source>
        <dbReference type="EMBL" id="ACS19725.1"/>
    </source>
</evidence>
<dbReference type="KEGG" id="vap:Vapar_3106"/>
<gene>
    <name evidence="3" type="ordered locus">Vapar_3106</name>
</gene>
<dbReference type="Pfam" id="PF07963">
    <property type="entry name" value="N_methyl"/>
    <property type="match status" value="1"/>
</dbReference>
<organism evidence="3">
    <name type="scientific">Variovorax paradoxus (strain S110)</name>
    <dbReference type="NCBI Taxonomy" id="543728"/>
    <lineage>
        <taxon>Bacteria</taxon>
        <taxon>Pseudomonadati</taxon>
        <taxon>Pseudomonadota</taxon>
        <taxon>Betaproteobacteria</taxon>
        <taxon>Burkholderiales</taxon>
        <taxon>Comamonadaceae</taxon>
        <taxon>Variovorax</taxon>
    </lineage>
</organism>
<dbReference type="InterPro" id="IPR012902">
    <property type="entry name" value="N_methyl_site"/>
</dbReference>
<sequence length="185" mass="18884" precursor="true">MLRGRNVPINSIRAPRGQAGFSMIEALVAILVLSFGLLALAGFQLRVLSDSVGASNQNIAALLAGDMADRIRANPVAGAVSASPYVAGWSAANATAPTPACAGAKARCTAAQLAAHDLWTWKQRVASALPGGVADVQSKKAVGGLLFVHIAWDEPAAVNPIAPDSAWGCPRGKACQEAIVAVPQP</sequence>
<feature type="transmembrane region" description="Helical" evidence="1">
    <location>
        <begin position="21"/>
        <end position="43"/>
    </location>
</feature>
<accession>C5CPY6</accession>
<dbReference type="InterPro" id="IPR054402">
    <property type="entry name" value="Tt1218-like_dom"/>
</dbReference>
<dbReference type="InterPro" id="IPR013362">
    <property type="entry name" value="Pilus_4_PilV"/>
</dbReference>
<evidence type="ECO:0000256" key="1">
    <source>
        <dbReference type="SAM" id="Phobius"/>
    </source>
</evidence>
<dbReference type="NCBIfam" id="TIGR02523">
    <property type="entry name" value="type_IV_pilV"/>
    <property type="match status" value="1"/>
</dbReference>
<keyword evidence="1" id="KW-0472">Membrane</keyword>
<dbReference type="eggNOG" id="COG4967">
    <property type="taxonomic scope" value="Bacteria"/>
</dbReference>
<proteinExistence type="predicted"/>
<evidence type="ECO:0000259" key="2">
    <source>
        <dbReference type="Pfam" id="PF22150"/>
    </source>
</evidence>
<dbReference type="EMBL" id="CP001635">
    <property type="protein sequence ID" value="ACS19725.1"/>
    <property type="molecule type" value="Genomic_DNA"/>
</dbReference>
<keyword evidence="1" id="KW-0812">Transmembrane</keyword>
<feature type="domain" description="Type IV pilin Tt1218-like" evidence="2">
    <location>
        <begin position="43"/>
        <end position="119"/>
    </location>
</feature>
<reference evidence="3" key="1">
    <citation type="submission" date="2009-06" db="EMBL/GenBank/DDBJ databases">
        <title>Complete sequence of chromosome 1 of Variovorax paradoxus S110.</title>
        <authorList>
            <consortium name="US DOE Joint Genome Institute"/>
            <person name="Lucas S."/>
            <person name="Copeland A."/>
            <person name="Lapidus A."/>
            <person name="Glavina del Rio T."/>
            <person name="Tice H."/>
            <person name="Bruce D."/>
            <person name="Goodwin L."/>
            <person name="Pitluck S."/>
            <person name="Chertkov O."/>
            <person name="Brettin T."/>
            <person name="Detter J.C."/>
            <person name="Han C."/>
            <person name="Larimer F."/>
            <person name="Land M."/>
            <person name="Hauser L."/>
            <person name="Kyrpides N."/>
            <person name="Ovchinnikova G."/>
            <person name="Orwin P."/>
            <person name="Leadbetter J.R."/>
            <person name="Spain J.C."/>
            <person name="Han J.I."/>
        </authorList>
    </citation>
    <scope>NUCLEOTIDE SEQUENCE</scope>
    <source>
        <strain evidence="3">S110</strain>
    </source>
</reference>
<keyword evidence="1" id="KW-1133">Transmembrane helix</keyword>
<dbReference type="STRING" id="543728.Vapar_3106"/>
<name>C5CPY6_VARPS</name>
<dbReference type="HOGENOM" id="CLU_103234_3_0_4"/>
<protein>
    <submittedName>
        <fullName evidence="3">Type IV pilus modification protein PilV</fullName>
    </submittedName>
</protein>